<dbReference type="Gene3D" id="1.20.1070.10">
    <property type="entry name" value="Rhodopsin 7-helix transmembrane proteins"/>
    <property type="match status" value="1"/>
</dbReference>
<dbReference type="SUPFAM" id="SSF81321">
    <property type="entry name" value="Family A G protein-coupled receptor-like"/>
    <property type="match status" value="1"/>
</dbReference>
<dbReference type="PROSITE" id="PS00237">
    <property type="entry name" value="G_PROTEIN_RECEP_F1_1"/>
    <property type="match status" value="1"/>
</dbReference>
<keyword evidence="3 7" id="KW-1133">Transmembrane helix</keyword>
<dbReference type="OrthoDB" id="5975505at2759"/>
<name>A0A913ZDQ7_PATMI</name>
<keyword evidence="4 7" id="KW-0472">Membrane</keyword>
<evidence type="ECO:0000256" key="6">
    <source>
        <dbReference type="SAM" id="MobiDB-lite"/>
    </source>
</evidence>
<proteinExistence type="inferred from homology"/>
<feature type="transmembrane region" description="Helical" evidence="7">
    <location>
        <begin position="43"/>
        <end position="62"/>
    </location>
</feature>
<comment type="similarity">
    <text evidence="5">Belongs to the G-protein coupled receptor 1 family.</text>
</comment>
<feature type="transmembrane region" description="Helical" evidence="7">
    <location>
        <begin position="241"/>
        <end position="266"/>
    </location>
</feature>
<dbReference type="Pfam" id="PF00001">
    <property type="entry name" value="7tm_1"/>
    <property type="match status" value="1"/>
</dbReference>
<dbReference type="InterPro" id="IPR000276">
    <property type="entry name" value="GPCR_Rhodpsn"/>
</dbReference>
<evidence type="ECO:0000256" key="5">
    <source>
        <dbReference type="RuleBase" id="RU000688"/>
    </source>
</evidence>
<accession>A0A913ZDQ7</accession>
<evidence type="ECO:0000256" key="7">
    <source>
        <dbReference type="SAM" id="Phobius"/>
    </source>
</evidence>
<feature type="transmembrane region" description="Helical" evidence="7">
    <location>
        <begin position="82"/>
        <end position="105"/>
    </location>
</feature>
<feature type="domain" description="G-protein coupled receptors family 1 profile" evidence="8">
    <location>
        <begin position="22"/>
        <end position="293"/>
    </location>
</feature>
<comment type="subcellular location">
    <subcellularLocation>
        <location evidence="1">Membrane</location>
    </subcellularLocation>
</comment>
<dbReference type="PRINTS" id="PR00237">
    <property type="entry name" value="GPCRRHODOPSN"/>
</dbReference>
<dbReference type="InterPro" id="IPR017452">
    <property type="entry name" value="GPCR_Rhodpsn_7TM"/>
</dbReference>
<evidence type="ECO:0000256" key="3">
    <source>
        <dbReference type="ARBA" id="ARBA00022989"/>
    </source>
</evidence>
<feature type="region of interest" description="Disordered" evidence="6">
    <location>
        <begin position="313"/>
        <end position="336"/>
    </location>
</feature>
<evidence type="ECO:0000313" key="9">
    <source>
        <dbReference type="EnsemblMetazoa" id="XP_038049912.1"/>
    </source>
</evidence>
<sequence length="336" mass="37190">MAEPLLILRIIKTLVGLLGLIGNTVVATVIYKVEFMHTLTNAFICNQAVVDFLGSLFLILSSNIAAPDPLPDTLGYHVACHIWLSNLLMWACFTSSSVNLLSLTCERYVAIVYPFRYARLYTNKTVVLMLVIIWLSGLILDGAYTAAVNTFEDGKCFYSSAISSRALGIVFIMFKFFIPAIFMVFVYSHMTVELKRSATRIGNIAPTVSATVHSGASTAASSVEAPEQSLLRARRNVFKTLVMVFATFLVCWTPNQVIFFMFNFGWSLDFSGAIYIISVSLVAINSCVNPFIYAFKYKQFRRGFQSLIGRGGQAEGDSLQTSEAATRQWNPRNGAS</sequence>
<feature type="transmembrane region" description="Helical" evidence="7">
    <location>
        <begin position="272"/>
        <end position="295"/>
    </location>
</feature>
<dbReference type="OMA" id="MFNFGWS"/>
<dbReference type="PROSITE" id="PS50262">
    <property type="entry name" value="G_PROTEIN_RECEP_F1_2"/>
    <property type="match status" value="1"/>
</dbReference>
<dbReference type="AlphaFoldDB" id="A0A913ZDQ7"/>
<dbReference type="PANTHER" id="PTHR45698">
    <property type="entry name" value="TRACE AMINE-ASSOCIATED RECEPTOR 19N-RELATED"/>
    <property type="match status" value="1"/>
</dbReference>
<keyword evidence="5" id="KW-0297">G-protein coupled receptor</keyword>
<dbReference type="RefSeq" id="XP_038049912.1">
    <property type="nucleotide sequence ID" value="XM_038193984.1"/>
</dbReference>
<protein>
    <recommendedName>
        <fullName evidence="8">G-protein coupled receptors family 1 profile domain-containing protein</fullName>
    </recommendedName>
</protein>
<evidence type="ECO:0000256" key="2">
    <source>
        <dbReference type="ARBA" id="ARBA00022692"/>
    </source>
</evidence>
<dbReference type="CDD" id="cd00637">
    <property type="entry name" value="7tm_classA_rhodopsin-like"/>
    <property type="match status" value="1"/>
</dbReference>
<keyword evidence="5" id="KW-0675">Receptor</keyword>
<dbReference type="GeneID" id="119723376"/>
<evidence type="ECO:0000256" key="1">
    <source>
        <dbReference type="ARBA" id="ARBA00004370"/>
    </source>
</evidence>
<reference evidence="9" key="1">
    <citation type="submission" date="2022-11" db="UniProtKB">
        <authorList>
            <consortium name="EnsemblMetazoa"/>
        </authorList>
    </citation>
    <scope>IDENTIFICATION</scope>
</reference>
<dbReference type="PANTHER" id="PTHR45698:SF1">
    <property type="entry name" value="TRACE AMINE-ASSOCIATED RECEPTOR 13C-LIKE"/>
    <property type="match status" value="1"/>
</dbReference>
<evidence type="ECO:0000313" key="10">
    <source>
        <dbReference type="Proteomes" id="UP000887568"/>
    </source>
</evidence>
<keyword evidence="5" id="KW-0807">Transducer</keyword>
<evidence type="ECO:0000259" key="8">
    <source>
        <dbReference type="PROSITE" id="PS50262"/>
    </source>
</evidence>
<dbReference type="GO" id="GO:0016020">
    <property type="term" value="C:membrane"/>
    <property type="evidence" value="ECO:0007669"/>
    <property type="project" value="UniProtKB-SubCell"/>
</dbReference>
<organism evidence="9 10">
    <name type="scientific">Patiria miniata</name>
    <name type="common">Bat star</name>
    <name type="synonym">Asterina miniata</name>
    <dbReference type="NCBI Taxonomy" id="46514"/>
    <lineage>
        <taxon>Eukaryota</taxon>
        <taxon>Metazoa</taxon>
        <taxon>Echinodermata</taxon>
        <taxon>Eleutherozoa</taxon>
        <taxon>Asterozoa</taxon>
        <taxon>Asteroidea</taxon>
        <taxon>Valvatacea</taxon>
        <taxon>Valvatida</taxon>
        <taxon>Asterinidae</taxon>
        <taxon>Patiria</taxon>
    </lineage>
</organism>
<feature type="transmembrane region" description="Helical" evidence="7">
    <location>
        <begin position="6"/>
        <end position="31"/>
    </location>
</feature>
<feature type="transmembrane region" description="Helical" evidence="7">
    <location>
        <begin position="126"/>
        <end position="146"/>
    </location>
</feature>
<dbReference type="SMART" id="SM01381">
    <property type="entry name" value="7TM_GPCR_Srsx"/>
    <property type="match status" value="1"/>
</dbReference>
<feature type="compositionally biased region" description="Polar residues" evidence="6">
    <location>
        <begin position="318"/>
        <end position="336"/>
    </location>
</feature>
<keyword evidence="2 5" id="KW-0812">Transmembrane</keyword>
<feature type="transmembrane region" description="Helical" evidence="7">
    <location>
        <begin position="166"/>
        <end position="187"/>
    </location>
</feature>
<dbReference type="EnsemblMetazoa" id="XM_038193984.1">
    <property type="protein sequence ID" value="XP_038049912.1"/>
    <property type="gene ID" value="LOC119723376"/>
</dbReference>
<dbReference type="Proteomes" id="UP000887568">
    <property type="component" value="Unplaced"/>
</dbReference>
<evidence type="ECO:0000256" key="4">
    <source>
        <dbReference type="ARBA" id="ARBA00023136"/>
    </source>
</evidence>
<keyword evidence="10" id="KW-1185">Reference proteome</keyword>
<dbReference type="GO" id="GO:0004930">
    <property type="term" value="F:G protein-coupled receptor activity"/>
    <property type="evidence" value="ECO:0007669"/>
    <property type="project" value="UniProtKB-KW"/>
</dbReference>